<dbReference type="InterPro" id="IPR009056">
    <property type="entry name" value="Cyt_c-like_dom"/>
</dbReference>
<reference evidence="12 13" key="1">
    <citation type="submission" date="2012-12" db="EMBL/GenBank/DDBJ databases">
        <title>Genome assembly of Marinobacter sp. AK21.</title>
        <authorList>
            <person name="Khatri I."/>
            <person name="Kumar R."/>
            <person name="Vaidya B."/>
            <person name="Subramanian S."/>
            <person name="Pinnaka A."/>
        </authorList>
    </citation>
    <scope>NUCLEOTIDE SEQUENCE [LARGE SCALE GENOMIC DNA]</scope>
    <source>
        <strain evidence="12 13">AK21</strain>
    </source>
</reference>
<dbReference type="SUPFAM" id="SSF46626">
    <property type="entry name" value="Cytochrome c"/>
    <property type="match status" value="2"/>
</dbReference>
<comment type="subcellular location">
    <subcellularLocation>
        <location evidence="1">Periplasm</location>
    </subcellularLocation>
</comment>
<feature type="binding site" description="covalent" evidence="8">
    <location>
        <position position="146"/>
    </location>
    <ligand>
        <name>heme c</name>
        <dbReference type="ChEBI" id="CHEBI:61717"/>
        <label>2</label>
    </ligand>
</feature>
<evidence type="ECO:0000256" key="6">
    <source>
        <dbReference type="ARBA" id="ARBA00022982"/>
    </source>
</evidence>
<dbReference type="GO" id="GO:0020037">
    <property type="term" value="F:heme binding"/>
    <property type="evidence" value="ECO:0007669"/>
    <property type="project" value="InterPro"/>
</dbReference>
<accession>A0A072N1K5</accession>
<evidence type="ECO:0000256" key="2">
    <source>
        <dbReference type="ARBA" id="ARBA00022448"/>
    </source>
</evidence>
<proteinExistence type="predicted"/>
<organism evidence="12 13">
    <name type="scientific">Marinobacter nitratireducens</name>
    <dbReference type="NCBI Taxonomy" id="1137280"/>
    <lineage>
        <taxon>Bacteria</taxon>
        <taxon>Pseudomonadati</taxon>
        <taxon>Pseudomonadota</taxon>
        <taxon>Gammaproteobacteria</taxon>
        <taxon>Pseudomonadales</taxon>
        <taxon>Marinobacteraceae</taxon>
        <taxon>Marinobacter</taxon>
    </lineage>
</organism>
<dbReference type="STRING" id="1137280.D777_01750"/>
<keyword evidence="3 8" id="KW-0349">Heme</keyword>
<dbReference type="GO" id="GO:0042597">
    <property type="term" value="C:periplasmic space"/>
    <property type="evidence" value="ECO:0007669"/>
    <property type="project" value="UniProtKB-SubCell"/>
</dbReference>
<dbReference type="PANTHER" id="PTHR33751:SF9">
    <property type="entry name" value="CYTOCHROME C4"/>
    <property type="match status" value="1"/>
</dbReference>
<dbReference type="OrthoDB" id="9773456at2"/>
<dbReference type="Pfam" id="PF00034">
    <property type="entry name" value="Cytochrom_C"/>
    <property type="match status" value="2"/>
</dbReference>
<dbReference type="GO" id="GO:0009055">
    <property type="term" value="F:electron transfer activity"/>
    <property type="evidence" value="ECO:0007669"/>
    <property type="project" value="InterPro"/>
</dbReference>
<dbReference type="PIRSF" id="PIRSF000005">
    <property type="entry name" value="Cytochrome_c4"/>
    <property type="match status" value="1"/>
</dbReference>
<dbReference type="PRINTS" id="PR00605">
    <property type="entry name" value="CYTCHROMECIC"/>
</dbReference>
<feature type="domain" description="Cytochrome c" evidence="11">
    <location>
        <begin position="125"/>
        <end position="215"/>
    </location>
</feature>
<protein>
    <submittedName>
        <fullName evidence="12">Cytochrome c4</fullName>
    </submittedName>
</protein>
<dbReference type="EMBL" id="ANIE01000005">
    <property type="protein sequence ID" value="KEF31401.1"/>
    <property type="molecule type" value="Genomic_DNA"/>
</dbReference>
<comment type="PTM">
    <text evidence="8">Binds 2 heme c groups covalently per subunit.</text>
</comment>
<keyword evidence="10" id="KW-0732">Signal</keyword>
<evidence type="ECO:0000256" key="4">
    <source>
        <dbReference type="ARBA" id="ARBA00022723"/>
    </source>
</evidence>
<feature type="chain" id="PRO_5001682190" evidence="10">
    <location>
        <begin position="25"/>
        <end position="219"/>
    </location>
</feature>
<dbReference type="PATRIC" id="fig|1137280.3.peg.1566"/>
<sequence length="219" mass="23011">MKRQFSRLLIAGCTALLLTPTSQAQGNPEQGASLVTRGDGSGAPCMACHGPDGGGNAAAGFPRLAGLDADYLAKQMQDYNAGRRVNAVMQPNVDNFSDQQLRDIAAYYSELPIPMSSSSSNAGDKALAMGQKLAESGDWDNNIPPCSTCHGPGNRGVGNAFPALAGQHPSYIKQQLEAWRSGQRTNDPNQLMTAVAERLSPEQIDAVAAYLGSLSASTR</sequence>
<dbReference type="RefSeq" id="WP_036130296.1">
    <property type="nucleotide sequence ID" value="NZ_ANIE01000005.1"/>
</dbReference>
<dbReference type="InterPro" id="IPR024167">
    <property type="entry name" value="Cytochrome_c4-like"/>
</dbReference>
<evidence type="ECO:0000256" key="9">
    <source>
        <dbReference type="PIRSR" id="PIRSR000005-2"/>
    </source>
</evidence>
<evidence type="ECO:0000313" key="12">
    <source>
        <dbReference type="EMBL" id="KEF31401.1"/>
    </source>
</evidence>
<keyword evidence="6" id="KW-0249">Electron transport</keyword>
<dbReference type="PROSITE" id="PS51007">
    <property type="entry name" value="CYTC"/>
    <property type="match status" value="2"/>
</dbReference>
<feature type="binding site" description="axial binding residue" evidence="9">
    <location>
        <position position="49"/>
    </location>
    <ligand>
        <name>heme c</name>
        <dbReference type="ChEBI" id="CHEBI:61717"/>
        <label>1</label>
    </ligand>
    <ligandPart>
        <name>Fe</name>
        <dbReference type="ChEBI" id="CHEBI:18248"/>
    </ligandPart>
</feature>
<dbReference type="Gene3D" id="1.10.760.10">
    <property type="entry name" value="Cytochrome c-like domain"/>
    <property type="match status" value="2"/>
</dbReference>
<keyword evidence="4 9" id="KW-0479">Metal-binding</keyword>
<feature type="domain" description="Cytochrome c" evidence="11">
    <location>
        <begin position="26"/>
        <end position="112"/>
    </location>
</feature>
<keyword evidence="13" id="KW-1185">Reference proteome</keyword>
<feature type="signal peptide" evidence="10">
    <location>
        <begin position="1"/>
        <end position="24"/>
    </location>
</feature>
<dbReference type="PANTHER" id="PTHR33751">
    <property type="entry name" value="CBB3-TYPE CYTOCHROME C OXIDASE SUBUNIT FIXP"/>
    <property type="match status" value="1"/>
</dbReference>
<dbReference type="Proteomes" id="UP000035057">
    <property type="component" value="Unassembled WGS sequence"/>
</dbReference>
<evidence type="ECO:0000256" key="3">
    <source>
        <dbReference type="ARBA" id="ARBA00022617"/>
    </source>
</evidence>
<feature type="binding site" description="covalent" evidence="8">
    <location>
        <position position="48"/>
    </location>
    <ligand>
        <name>heme c</name>
        <dbReference type="ChEBI" id="CHEBI:61717"/>
        <label>1</label>
    </ligand>
</feature>
<dbReference type="AlphaFoldDB" id="A0A072N1K5"/>
<dbReference type="InterPro" id="IPR036909">
    <property type="entry name" value="Cyt_c-like_dom_sf"/>
</dbReference>
<comment type="caution">
    <text evidence="12">The sequence shown here is derived from an EMBL/GenBank/DDBJ whole genome shotgun (WGS) entry which is preliminary data.</text>
</comment>
<dbReference type="GO" id="GO:0005506">
    <property type="term" value="F:iron ion binding"/>
    <property type="evidence" value="ECO:0007669"/>
    <property type="project" value="InterPro"/>
</dbReference>
<keyword evidence="7 9" id="KW-0408">Iron</keyword>
<evidence type="ECO:0000256" key="8">
    <source>
        <dbReference type="PIRSR" id="PIRSR000005-1"/>
    </source>
</evidence>
<name>A0A072N1K5_9GAMM</name>
<evidence type="ECO:0000259" key="11">
    <source>
        <dbReference type="PROSITE" id="PS51007"/>
    </source>
</evidence>
<evidence type="ECO:0000256" key="7">
    <source>
        <dbReference type="ARBA" id="ARBA00023004"/>
    </source>
</evidence>
<evidence type="ECO:0000256" key="5">
    <source>
        <dbReference type="ARBA" id="ARBA00022764"/>
    </source>
</evidence>
<dbReference type="InterPro" id="IPR008168">
    <property type="entry name" value="Cyt_C_IC"/>
</dbReference>
<feature type="binding site" description="axial binding residue" evidence="9">
    <location>
        <position position="192"/>
    </location>
    <ligand>
        <name>heme c</name>
        <dbReference type="ChEBI" id="CHEBI:61717"/>
        <label>2</label>
    </ligand>
    <ligandPart>
        <name>Fe</name>
        <dbReference type="ChEBI" id="CHEBI:18248"/>
    </ligandPart>
</feature>
<feature type="binding site" description="covalent" evidence="8">
    <location>
        <position position="45"/>
    </location>
    <ligand>
        <name>heme c</name>
        <dbReference type="ChEBI" id="CHEBI:61717"/>
        <label>1</label>
    </ligand>
</feature>
<evidence type="ECO:0000256" key="10">
    <source>
        <dbReference type="SAM" id="SignalP"/>
    </source>
</evidence>
<evidence type="ECO:0000313" key="13">
    <source>
        <dbReference type="Proteomes" id="UP000035057"/>
    </source>
</evidence>
<keyword evidence="2" id="KW-0813">Transport</keyword>
<feature type="binding site" description="axial binding residue" evidence="9">
    <location>
        <position position="89"/>
    </location>
    <ligand>
        <name>heme c</name>
        <dbReference type="ChEBI" id="CHEBI:61717"/>
        <label>1</label>
    </ligand>
    <ligandPart>
        <name>Fe</name>
        <dbReference type="ChEBI" id="CHEBI:18248"/>
    </ligandPart>
</feature>
<feature type="binding site" description="axial binding residue" evidence="9">
    <location>
        <position position="150"/>
    </location>
    <ligand>
        <name>heme c</name>
        <dbReference type="ChEBI" id="CHEBI:61717"/>
        <label>2</label>
    </ligand>
    <ligandPart>
        <name>Fe</name>
        <dbReference type="ChEBI" id="CHEBI:18248"/>
    </ligandPart>
</feature>
<feature type="binding site" description="covalent" evidence="8">
    <location>
        <position position="149"/>
    </location>
    <ligand>
        <name>heme c</name>
        <dbReference type="ChEBI" id="CHEBI:61717"/>
        <label>2</label>
    </ligand>
</feature>
<evidence type="ECO:0000256" key="1">
    <source>
        <dbReference type="ARBA" id="ARBA00004418"/>
    </source>
</evidence>
<gene>
    <name evidence="12" type="ORF">D777_01750</name>
</gene>
<keyword evidence="5" id="KW-0574">Periplasm</keyword>
<dbReference type="InterPro" id="IPR050597">
    <property type="entry name" value="Cytochrome_c_Oxidase_Subunit"/>
</dbReference>